<keyword evidence="2" id="KW-0732">Signal</keyword>
<keyword evidence="4" id="KW-1185">Reference proteome</keyword>
<dbReference type="PROSITE" id="PS51257">
    <property type="entry name" value="PROKAR_LIPOPROTEIN"/>
    <property type="match status" value="1"/>
</dbReference>
<feature type="region of interest" description="Disordered" evidence="1">
    <location>
        <begin position="29"/>
        <end position="48"/>
    </location>
</feature>
<accession>A0A1W2FQ38</accession>
<proteinExistence type="predicted"/>
<evidence type="ECO:0000256" key="2">
    <source>
        <dbReference type="SAM" id="SignalP"/>
    </source>
</evidence>
<evidence type="ECO:0008006" key="5">
    <source>
        <dbReference type="Google" id="ProtNLM"/>
    </source>
</evidence>
<gene>
    <name evidence="3" type="ORF">SAMN05661093_08340</name>
</gene>
<protein>
    <recommendedName>
        <fullName evidence="5">Lipoprotein</fullName>
    </recommendedName>
</protein>
<sequence>MRRLALGLCCLALLTGCATAGGVRVEGVASQVKPPPSTPPQPSGVTPSFDPVALLRTDPKVNDKIKSQLAPCPQTGRFPVDSRYVDLTGDGVAELLVTVTYCDAPPALGKALDSTRFTGTLANYVYNVVANPPVDLLALEEPGIILDQDDGVVQVTNWEYRSNDPSCCPSQRITKLYQWTGTMFERIK</sequence>
<dbReference type="Proteomes" id="UP000192674">
    <property type="component" value="Unassembled WGS sequence"/>
</dbReference>
<feature type="chain" id="PRO_5012416085" description="Lipoprotein" evidence="2">
    <location>
        <begin position="21"/>
        <end position="188"/>
    </location>
</feature>
<dbReference type="OrthoDB" id="3824278at2"/>
<dbReference type="EMBL" id="FWXV01000010">
    <property type="protein sequence ID" value="SMD24089.1"/>
    <property type="molecule type" value="Genomic_DNA"/>
</dbReference>
<feature type="compositionally biased region" description="Pro residues" evidence="1">
    <location>
        <begin position="33"/>
        <end position="42"/>
    </location>
</feature>
<evidence type="ECO:0000313" key="3">
    <source>
        <dbReference type="EMBL" id="SMD24089.1"/>
    </source>
</evidence>
<reference evidence="3 4" key="1">
    <citation type="submission" date="2017-04" db="EMBL/GenBank/DDBJ databases">
        <authorList>
            <person name="Afonso C.L."/>
            <person name="Miller P.J."/>
            <person name="Scott M.A."/>
            <person name="Spackman E."/>
            <person name="Goraichik I."/>
            <person name="Dimitrov K.M."/>
            <person name="Suarez D.L."/>
            <person name="Swayne D.E."/>
        </authorList>
    </citation>
    <scope>NUCLEOTIDE SEQUENCE [LARGE SCALE GENOMIC DNA]</scope>
    <source>
        <strain evidence="3 4">DSM 43828</strain>
    </source>
</reference>
<feature type="signal peptide" evidence="2">
    <location>
        <begin position="1"/>
        <end position="20"/>
    </location>
</feature>
<organism evidence="3 4">
    <name type="scientific">Kibdelosporangium aridum</name>
    <dbReference type="NCBI Taxonomy" id="2030"/>
    <lineage>
        <taxon>Bacteria</taxon>
        <taxon>Bacillati</taxon>
        <taxon>Actinomycetota</taxon>
        <taxon>Actinomycetes</taxon>
        <taxon>Pseudonocardiales</taxon>
        <taxon>Pseudonocardiaceae</taxon>
        <taxon>Kibdelosporangium</taxon>
    </lineage>
</organism>
<dbReference type="AlphaFoldDB" id="A0A1W2FQ38"/>
<name>A0A1W2FQ38_KIBAR</name>
<dbReference type="RefSeq" id="WP_084432841.1">
    <property type="nucleotide sequence ID" value="NZ_FWXV01000010.1"/>
</dbReference>
<evidence type="ECO:0000256" key="1">
    <source>
        <dbReference type="SAM" id="MobiDB-lite"/>
    </source>
</evidence>
<evidence type="ECO:0000313" key="4">
    <source>
        <dbReference type="Proteomes" id="UP000192674"/>
    </source>
</evidence>